<dbReference type="STRING" id="35608.A0A2U1NAV4"/>
<feature type="compositionally biased region" description="Polar residues" evidence="1">
    <location>
        <begin position="190"/>
        <end position="202"/>
    </location>
</feature>
<feature type="compositionally biased region" description="Basic and acidic residues" evidence="1">
    <location>
        <begin position="165"/>
        <end position="176"/>
    </location>
</feature>
<dbReference type="Proteomes" id="UP000245207">
    <property type="component" value="Unassembled WGS sequence"/>
</dbReference>
<name>A0A2U1NAV4_ARTAN</name>
<feature type="region of interest" description="Disordered" evidence="1">
    <location>
        <begin position="128"/>
        <end position="205"/>
    </location>
</feature>
<dbReference type="InterPro" id="IPR052343">
    <property type="entry name" value="Retrotransposon-Effector_Assoc"/>
</dbReference>
<dbReference type="PANTHER" id="PTHR46890:SF50">
    <property type="entry name" value="RNA-DIRECTED DNA POLYMERASE, EUKARYOTA, REVERSE TRANSCRIPTASE ZINC-BINDING DOMAIN PROTEIN-RELATED"/>
    <property type="match status" value="1"/>
</dbReference>
<comment type="caution">
    <text evidence="3">The sequence shown here is derived from an EMBL/GenBank/DDBJ whole genome shotgun (WGS) entry which is preliminary data.</text>
</comment>
<feature type="domain" description="Reverse transcriptase" evidence="2">
    <location>
        <begin position="812"/>
        <end position="902"/>
    </location>
</feature>
<protein>
    <submittedName>
        <fullName evidence="3">RNA-directed DNA polymerase, eukaryota</fullName>
    </submittedName>
</protein>
<dbReference type="InterPro" id="IPR000477">
    <property type="entry name" value="RT_dom"/>
</dbReference>
<accession>A0A2U1NAV4</accession>
<keyword evidence="3" id="KW-0695">RNA-directed DNA polymerase</keyword>
<dbReference type="Pfam" id="PF00078">
    <property type="entry name" value="RVT_1"/>
    <property type="match status" value="1"/>
</dbReference>
<dbReference type="PANTHER" id="PTHR46890">
    <property type="entry name" value="NON-LTR RETROLELEMENT REVERSE TRANSCRIPTASE-LIKE PROTEIN-RELATED"/>
    <property type="match status" value="1"/>
</dbReference>
<dbReference type="EMBL" id="PKPP01003211">
    <property type="protein sequence ID" value="PWA70607.1"/>
    <property type="molecule type" value="Genomic_DNA"/>
</dbReference>
<dbReference type="AlphaFoldDB" id="A0A2U1NAV4"/>
<evidence type="ECO:0000313" key="3">
    <source>
        <dbReference type="EMBL" id="PWA70607.1"/>
    </source>
</evidence>
<proteinExistence type="predicted"/>
<keyword evidence="4" id="KW-1185">Reference proteome</keyword>
<gene>
    <name evidence="3" type="ORF">CTI12_AA284680</name>
</gene>
<dbReference type="InterPro" id="IPR036691">
    <property type="entry name" value="Endo/exonu/phosph_ase_sf"/>
</dbReference>
<sequence length="969" mass="109539">MEEQRDWDPECVGAVVRRKGDTAVNLSDTSYETLSDTVHAPVPETGKEDDEKLDELMEEGEILSSMHEETGEYRRVHREKHGTKFINEVSVEDVEVEKVDTGSSLCPDVGAEFNDNIVVEEVNEVASNNGLKPKGKSNKKNKRNQRNKNVIISPVEANRPKKRSRQEDNDPFDLDRFIGIVHNDDLEGGESQNEAANRSGLSNGEVDIDLNNLAPTSEIVGKICPTGCGGDMVVEQGVKDEVYLDKEVENTVRIGAVLGADLADHDVLVRNSIVEEGINVGVRGMDKVPWLNKLKKEHGVDFLAVQESKVEDLSNFNGKSIWRSNNYGMEFVGSISQSGGLLSIWDKGLFSYNSSIKSRNFLLVSGMLKGYNEVVNIMNVYAPQGVAAKQALWDSIGALVLSMGGMWVILGDFNVVRFPEERMGSVFKTSCARNFNTFFHSSGLMEFSMKGKRFTCIWDYGKKLSKIDRFLVCPNFFNKWPEACLRALPSHLSNHCPLLLTTVSKNFGPKPFRIFNSWLSKAGFEEAVCSAARINDVEAPPDVILTKKFGQNRDSIRRWKVDMLKHESLEEEAARADIERLEVDMEVRGLSEEEEWIYVESKKVLKELEFNKQLDIKQHSRVRWALDGDENSSFFHGFVNCRKASNNIPGLMIQESCVTRAALAKKEVFNFFKHRFVEDYTVRPRLQCWNIRSIHWDDMEILSERFSVSEIKEAVFGCGEDRAPGPDGFNMRFIKRFWHLFKRDFVNIMEAFFSSGDISVGCGSSFITLIPKGHDAVELNNFRPVSLVGIISKSISKILSNRFKNVMGKMGFSREWCVWIRGILKSARSSVLVNGSSTFEFQFGKGMRQGDPISPFLFLIVMEALSCMLNKAQEEGLIKGIKSPNDGPVISHLLFADDAIIIGGGRWWWWQLSKHDDDIDGFKIKKINLLIFFIKIEKKKAHCLGRLLEIKIFKTKCNGHQGDLMLTNR</sequence>
<evidence type="ECO:0000259" key="2">
    <source>
        <dbReference type="Pfam" id="PF00078"/>
    </source>
</evidence>
<dbReference type="SUPFAM" id="SSF56219">
    <property type="entry name" value="DNase I-like"/>
    <property type="match status" value="1"/>
</dbReference>
<evidence type="ECO:0000313" key="4">
    <source>
        <dbReference type="Proteomes" id="UP000245207"/>
    </source>
</evidence>
<reference evidence="3 4" key="1">
    <citation type="journal article" date="2018" name="Mol. Plant">
        <title>The genome of Artemisia annua provides insight into the evolution of Asteraceae family and artemisinin biosynthesis.</title>
        <authorList>
            <person name="Shen Q."/>
            <person name="Zhang L."/>
            <person name="Liao Z."/>
            <person name="Wang S."/>
            <person name="Yan T."/>
            <person name="Shi P."/>
            <person name="Liu M."/>
            <person name="Fu X."/>
            <person name="Pan Q."/>
            <person name="Wang Y."/>
            <person name="Lv Z."/>
            <person name="Lu X."/>
            <person name="Zhang F."/>
            <person name="Jiang W."/>
            <person name="Ma Y."/>
            <person name="Chen M."/>
            <person name="Hao X."/>
            <person name="Li L."/>
            <person name="Tang Y."/>
            <person name="Lv G."/>
            <person name="Zhou Y."/>
            <person name="Sun X."/>
            <person name="Brodelius P.E."/>
            <person name="Rose J.K.C."/>
            <person name="Tang K."/>
        </authorList>
    </citation>
    <scope>NUCLEOTIDE SEQUENCE [LARGE SCALE GENOMIC DNA]</scope>
    <source>
        <strain evidence="4">cv. Huhao1</strain>
        <tissue evidence="3">Leaf</tissue>
    </source>
</reference>
<evidence type="ECO:0000256" key="1">
    <source>
        <dbReference type="SAM" id="MobiDB-lite"/>
    </source>
</evidence>
<keyword evidence="3" id="KW-0808">Transferase</keyword>
<feature type="compositionally biased region" description="Basic residues" evidence="1">
    <location>
        <begin position="133"/>
        <end position="146"/>
    </location>
</feature>
<dbReference type="GO" id="GO:0003964">
    <property type="term" value="F:RNA-directed DNA polymerase activity"/>
    <property type="evidence" value="ECO:0007669"/>
    <property type="project" value="UniProtKB-KW"/>
</dbReference>
<organism evidence="3 4">
    <name type="scientific">Artemisia annua</name>
    <name type="common">Sweet wormwood</name>
    <dbReference type="NCBI Taxonomy" id="35608"/>
    <lineage>
        <taxon>Eukaryota</taxon>
        <taxon>Viridiplantae</taxon>
        <taxon>Streptophyta</taxon>
        <taxon>Embryophyta</taxon>
        <taxon>Tracheophyta</taxon>
        <taxon>Spermatophyta</taxon>
        <taxon>Magnoliopsida</taxon>
        <taxon>eudicotyledons</taxon>
        <taxon>Gunneridae</taxon>
        <taxon>Pentapetalae</taxon>
        <taxon>asterids</taxon>
        <taxon>campanulids</taxon>
        <taxon>Asterales</taxon>
        <taxon>Asteraceae</taxon>
        <taxon>Asteroideae</taxon>
        <taxon>Anthemideae</taxon>
        <taxon>Artemisiinae</taxon>
        <taxon>Artemisia</taxon>
    </lineage>
</organism>
<dbReference type="Gene3D" id="3.60.10.10">
    <property type="entry name" value="Endonuclease/exonuclease/phosphatase"/>
    <property type="match status" value="1"/>
</dbReference>
<keyword evidence="3" id="KW-0548">Nucleotidyltransferase</keyword>
<dbReference type="OrthoDB" id="786283at2759"/>